<dbReference type="EMBL" id="CP003944">
    <property type="protein sequence ID" value="AFZ49739.1"/>
    <property type="molecule type" value="Genomic_DNA"/>
</dbReference>
<proteinExistence type="predicted"/>
<dbReference type="KEGG" id="dsl:Dacsa_1024"/>
<organism evidence="2 3">
    <name type="scientific">Dactylococcopsis salina (strain PCC 8305)</name>
    <name type="common">Myxobactron salinum</name>
    <dbReference type="NCBI Taxonomy" id="13035"/>
    <lineage>
        <taxon>Bacteria</taxon>
        <taxon>Bacillati</taxon>
        <taxon>Cyanobacteriota</taxon>
        <taxon>Cyanophyceae</taxon>
        <taxon>Nodosilineales</taxon>
        <taxon>Cymatolegaceae</taxon>
        <taxon>Dactylococcopsis</taxon>
    </lineage>
</organism>
<dbReference type="Gene3D" id="3.30.70.270">
    <property type="match status" value="1"/>
</dbReference>
<evidence type="ECO:0000313" key="3">
    <source>
        <dbReference type="Proteomes" id="UP000010482"/>
    </source>
</evidence>
<accession>K9YS88</accession>
<dbReference type="RefSeq" id="WP_015228749.1">
    <property type="nucleotide sequence ID" value="NC_019780.1"/>
</dbReference>
<name>K9YS88_DACS8</name>
<keyword evidence="3" id="KW-1185">Reference proteome</keyword>
<dbReference type="OrthoDB" id="9758700at2"/>
<gene>
    <name evidence="2" type="ORF">Dacsa_1024</name>
</gene>
<evidence type="ECO:0000256" key="1">
    <source>
        <dbReference type="SAM" id="MobiDB-lite"/>
    </source>
</evidence>
<dbReference type="STRING" id="13035.Dacsa_1024"/>
<dbReference type="InterPro" id="IPR043128">
    <property type="entry name" value="Rev_trsase/Diguanyl_cyclase"/>
</dbReference>
<dbReference type="eggNOG" id="COG1353">
    <property type="taxonomic scope" value="Bacteria"/>
</dbReference>
<reference evidence="2" key="1">
    <citation type="submission" date="2012-04" db="EMBL/GenBank/DDBJ databases">
        <title>Finished genome of Dactylococcopsis salina PCC 8305.</title>
        <authorList>
            <consortium name="US DOE Joint Genome Institute"/>
            <person name="Gugger M."/>
            <person name="Coursin T."/>
            <person name="Rippka R."/>
            <person name="Tandeau De Marsac N."/>
            <person name="Huntemann M."/>
            <person name="Wei C.-L."/>
            <person name="Han J."/>
            <person name="Detter J.C."/>
            <person name="Han C."/>
            <person name="Tapia R."/>
            <person name="Daligault H."/>
            <person name="Chen A."/>
            <person name="Krypides N."/>
            <person name="Mavromatis K."/>
            <person name="Markowitz V."/>
            <person name="Szeto E."/>
            <person name="Ivanova N."/>
            <person name="Ovchinnikova G."/>
            <person name="Pagani I."/>
            <person name="Pati A."/>
            <person name="Goodwin L."/>
            <person name="Peters L."/>
            <person name="Pitluck S."/>
            <person name="Woyke T."/>
            <person name="Kerfeld C."/>
        </authorList>
    </citation>
    <scope>NUCLEOTIDE SEQUENCE [LARGE SCALE GENOMIC DNA]</scope>
    <source>
        <strain evidence="2">PCC 8305</strain>
    </source>
</reference>
<sequence length="340" mass="38770">MAAQRKKPVNNDGQKLGRDWQKQWWGGKTSPTAGQLSVWHPGLRRVDQGGTWGLPEDSLKQWWEKIANDSNLAGLFSDSDRLNSIELVKRLASVPDIIEPTLERLWGCEPPVCPWGKFPDRTAVAAAWIPRAIPLSSAIGITCCITKRETVYNSKVIFAGGDDFLVIGPLTDTIPLTSELHKKAKNQGRDRVCVSVLFNSGQTLDWVCPWSLWHLLMELEPNHPENSDLNRWEKLLSYLDSTRLEENSPVKVRDLLDTLWASVDLPLRWEQVEAIVGNNRELRQVVGNWDWWRNWIAVRGFLTRQQRDRIFDSVRGAQSRKTYTIRSPQPPLLRGAKALP</sequence>
<feature type="region of interest" description="Disordered" evidence="1">
    <location>
        <begin position="1"/>
        <end position="33"/>
    </location>
</feature>
<dbReference type="AlphaFoldDB" id="K9YS88"/>
<dbReference type="HOGENOM" id="CLU_815640_0_0_3"/>
<protein>
    <submittedName>
        <fullName evidence="2">Uncharacterized protein</fullName>
    </submittedName>
</protein>
<evidence type="ECO:0000313" key="2">
    <source>
        <dbReference type="EMBL" id="AFZ49739.1"/>
    </source>
</evidence>
<dbReference type="Proteomes" id="UP000010482">
    <property type="component" value="Chromosome"/>
</dbReference>